<dbReference type="GO" id="GO:0097367">
    <property type="term" value="F:carbohydrate derivative binding"/>
    <property type="evidence" value="ECO:0007669"/>
    <property type="project" value="InterPro"/>
</dbReference>
<accession>A0A1G4G6L0</accession>
<dbReference type="PANTHER" id="PTHR38418:SF2">
    <property type="entry name" value="SUGAR ISOMERASE, KPSF_GUTQ (AFU_ORTHOLOGUE AFUA_6G08860)"/>
    <property type="match status" value="1"/>
</dbReference>
<dbReference type="Gene3D" id="3.40.50.10490">
    <property type="entry name" value="Glucose-6-phosphate isomerase like protein, domain 1"/>
    <property type="match status" value="1"/>
</dbReference>
<dbReference type="STRING" id="1642646.ING2E5A_1261"/>
<gene>
    <name evidence="2" type="ORF">ING2E5A_1261</name>
</gene>
<dbReference type="RefSeq" id="WP_071136636.1">
    <property type="nucleotide sequence ID" value="NZ_LT608328.1"/>
</dbReference>
<evidence type="ECO:0000313" key="2">
    <source>
        <dbReference type="EMBL" id="SCM57272.1"/>
    </source>
</evidence>
<evidence type="ECO:0000313" key="3">
    <source>
        <dbReference type="Proteomes" id="UP000178485"/>
    </source>
</evidence>
<dbReference type="SUPFAM" id="SSF53697">
    <property type="entry name" value="SIS domain"/>
    <property type="match status" value="1"/>
</dbReference>
<dbReference type="Pfam" id="PF01380">
    <property type="entry name" value="SIS"/>
    <property type="match status" value="1"/>
</dbReference>
<proteinExistence type="predicted"/>
<dbReference type="InterPro" id="IPR001347">
    <property type="entry name" value="SIS_dom"/>
</dbReference>
<evidence type="ECO:0000259" key="1">
    <source>
        <dbReference type="PROSITE" id="PS51464"/>
    </source>
</evidence>
<keyword evidence="3" id="KW-1185">Reference proteome</keyword>
<dbReference type="PROSITE" id="PS51464">
    <property type="entry name" value="SIS"/>
    <property type="match status" value="1"/>
</dbReference>
<dbReference type="Proteomes" id="UP000178485">
    <property type="component" value="Chromosome i"/>
</dbReference>
<dbReference type="InterPro" id="IPR046348">
    <property type="entry name" value="SIS_dom_sf"/>
</dbReference>
<protein>
    <submittedName>
        <fullName evidence="2">Putative phosphosugar isomerase aq_1546</fullName>
    </submittedName>
</protein>
<feature type="domain" description="SIS" evidence="1">
    <location>
        <begin position="39"/>
        <end position="181"/>
    </location>
</feature>
<dbReference type="EMBL" id="LT608328">
    <property type="protein sequence ID" value="SCM57272.1"/>
    <property type="molecule type" value="Genomic_DNA"/>
</dbReference>
<organism evidence="2 3">
    <name type="scientific">Petrimonas mucosa</name>
    <dbReference type="NCBI Taxonomy" id="1642646"/>
    <lineage>
        <taxon>Bacteria</taxon>
        <taxon>Pseudomonadati</taxon>
        <taxon>Bacteroidota</taxon>
        <taxon>Bacteroidia</taxon>
        <taxon>Bacteroidales</taxon>
        <taxon>Dysgonomonadaceae</taxon>
        <taxon>Petrimonas</taxon>
    </lineage>
</organism>
<dbReference type="PANTHER" id="PTHR38418">
    <property type="entry name" value="SUGAR ISOMERASE, KPSF/GUTQ (AFU_ORTHOLOGUE AFUA_6G08860)"/>
    <property type="match status" value="1"/>
</dbReference>
<name>A0A1G4G6L0_9BACT</name>
<dbReference type="GO" id="GO:0016853">
    <property type="term" value="F:isomerase activity"/>
    <property type="evidence" value="ECO:0007669"/>
    <property type="project" value="UniProtKB-KW"/>
</dbReference>
<dbReference type="KEGG" id="pmuc:ING2E5A_1261"/>
<dbReference type="GO" id="GO:1901135">
    <property type="term" value="P:carbohydrate derivative metabolic process"/>
    <property type="evidence" value="ECO:0007669"/>
    <property type="project" value="InterPro"/>
</dbReference>
<dbReference type="AlphaFoldDB" id="A0A1G4G6L0"/>
<reference evidence="2 3" key="1">
    <citation type="submission" date="2016-08" db="EMBL/GenBank/DDBJ databases">
        <authorList>
            <person name="Seilhamer J.J."/>
        </authorList>
    </citation>
    <scope>NUCLEOTIDE SEQUENCE [LARGE SCALE GENOMIC DNA]</scope>
    <source>
        <strain evidence="2">ING2-E5A</strain>
    </source>
</reference>
<sequence>MHNSTKSEIISKAKESLRIESKAIADIIDYLDQDRFYDAVEILSNCPKIITCASGSSGIAAKKFAHSLCCIERNAQFLSPAEAIHGGMGCMKKGDAVVMVSRGGKTAELLPIIDVCNKKEVILIGITENMNSPLARQSQIVIPMKIERESDPLNVMATSSFVVTIAIFDAMLVAVMETTGYRLEQFALIHPGGAVGNRLNK</sequence>
<keyword evidence="2" id="KW-0413">Isomerase</keyword>